<reference evidence="1 2" key="1">
    <citation type="submission" date="2018-11" db="EMBL/GenBank/DDBJ databases">
        <authorList>
            <consortium name="Pathogen Informatics"/>
        </authorList>
    </citation>
    <scope>NUCLEOTIDE SEQUENCE [LARGE SCALE GENOMIC DNA]</scope>
</reference>
<dbReference type="EMBL" id="UYRU01049073">
    <property type="protein sequence ID" value="VDN10401.1"/>
    <property type="molecule type" value="Genomic_DNA"/>
</dbReference>
<accession>A0A3P7LW15</accession>
<gene>
    <name evidence="1" type="ORF">DILT_LOCUS6232</name>
</gene>
<name>A0A3P7LW15_DIBLA</name>
<protein>
    <submittedName>
        <fullName evidence="1">Uncharacterized protein</fullName>
    </submittedName>
</protein>
<dbReference type="Proteomes" id="UP000281553">
    <property type="component" value="Unassembled WGS sequence"/>
</dbReference>
<proteinExistence type="predicted"/>
<keyword evidence="2" id="KW-1185">Reference proteome</keyword>
<evidence type="ECO:0000313" key="2">
    <source>
        <dbReference type="Proteomes" id="UP000281553"/>
    </source>
</evidence>
<sequence>MCRTKGKIPLDRSQELRIAVSNLLKCHPIWWNWAQGLTFKGCVNSIFLDILLTMEEEEEEEGNSQLAFLDVP</sequence>
<evidence type="ECO:0000313" key="1">
    <source>
        <dbReference type="EMBL" id="VDN10401.1"/>
    </source>
</evidence>
<dbReference type="AlphaFoldDB" id="A0A3P7LW15"/>
<organism evidence="1 2">
    <name type="scientific">Dibothriocephalus latus</name>
    <name type="common">Fish tapeworm</name>
    <name type="synonym">Diphyllobothrium latum</name>
    <dbReference type="NCBI Taxonomy" id="60516"/>
    <lineage>
        <taxon>Eukaryota</taxon>
        <taxon>Metazoa</taxon>
        <taxon>Spiralia</taxon>
        <taxon>Lophotrochozoa</taxon>
        <taxon>Platyhelminthes</taxon>
        <taxon>Cestoda</taxon>
        <taxon>Eucestoda</taxon>
        <taxon>Diphyllobothriidea</taxon>
        <taxon>Diphyllobothriidae</taxon>
        <taxon>Dibothriocephalus</taxon>
    </lineage>
</organism>